<organism evidence="1">
    <name type="scientific">viral metagenome</name>
    <dbReference type="NCBI Taxonomy" id="1070528"/>
    <lineage>
        <taxon>unclassified sequences</taxon>
        <taxon>metagenomes</taxon>
        <taxon>organismal metagenomes</taxon>
    </lineage>
</organism>
<accession>A0A6C0CIG2</accession>
<sequence length="114" mass="13543">MYYIRIDSDEENKLIYYCRNCGNEDDTLTSNNICVSKTQLKRSEQKYNHIINEYTKLDPTLPRINTIKCPNSDCTSNKGDSEREVIYLRYDDINMLYIYLCAKCDTVWKTEKNN</sequence>
<name>A0A6C0CIG2_9ZZZZ</name>
<dbReference type="AlphaFoldDB" id="A0A6C0CIG2"/>
<protein>
    <recommendedName>
        <fullName evidence="2">DNA-directed RNA polymerase M/15kDa subunit domain-containing protein</fullName>
    </recommendedName>
</protein>
<dbReference type="EMBL" id="MN739425">
    <property type="protein sequence ID" value="QHT04281.1"/>
    <property type="molecule type" value="Genomic_DNA"/>
</dbReference>
<dbReference type="Gene3D" id="2.20.25.10">
    <property type="match status" value="1"/>
</dbReference>
<reference evidence="1" key="1">
    <citation type="journal article" date="2020" name="Nature">
        <title>Giant virus diversity and host interactions through global metagenomics.</title>
        <authorList>
            <person name="Schulz F."/>
            <person name="Roux S."/>
            <person name="Paez-Espino D."/>
            <person name="Jungbluth S."/>
            <person name="Walsh D.A."/>
            <person name="Denef V.J."/>
            <person name="McMahon K.D."/>
            <person name="Konstantinidis K.T."/>
            <person name="Eloe-Fadrosh E.A."/>
            <person name="Kyrpides N.C."/>
            <person name="Woyke T."/>
        </authorList>
    </citation>
    <scope>NUCLEOTIDE SEQUENCE</scope>
    <source>
        <strain evidence="1">GVMAG-M-3300021185-45</strain>
    </source>
</reference>
<evidence type="ECO:0008006" key="2">
    <source>
        <dbReference type="Google" id="ProtNLM"/>
    </source>
</evidence>
<dbReference type="SUPFAM" id="SSF57783">
    <property type="entry name" value="Zinc beta-ribbon"/>
    <property type="match status" value="1"/>
</dbReference>
<evidence type="ECO:0000313" key="1">
    <source>
        <dbReference type="EMBL" id="QHT04281.1"/>
    </source>
</evidence>
<proteinExistence type="predicted"/>